<keyword evidence="4" id="KW-1185">Reference proteome</keyword>
<dbReference type="PROSITE" id="PS51181">
    <property type="entry name" value="PPASE_TENSIN"/>
    <property type="match status" value="1"/>
</dbReference>
<dbReference type="PROSITE" id="PS51182">
    <property type="entry name" value="C2_TENSIN"/>
    <property type="match status" value="1"/>
</dbReference>
<evidence type="ECO:0000313" key="4">
    <source>
        <dbReference type="Proteomes" id="UP001162131"/>
    </source>
</evidence>
<dbReference type="Gene3D" id="3.90.190.10">
    <property type="entry name" value="Protein tyrosine phosphatase superfamily"/>
    <property type="match status" value="1"/>
</dbReference>
<organism evidence="3 4">
    <name type="scientific">Blepharisma stoltei</name>
    <dbReference type="NCBI Taxonomy" id="1481888"/>
    <lineage>
        <taxon>Eukaryota</taxon>
        <taxon>Sar</taxon>
        <taxon>Alveolata</taxon>
        <taxon>Ciliophora</taxon>
        <taxon>Postciliodesmatophora</taxon>
        <taxon>Heterotrichea</taxon>
        <taxon>Heterotrichida</taxon>
        <taxon>Blepharismidae</taxon>
        <taxon>Blepharisma</taxon>
    </lineage>
</organism>
<proteinExistence type="predicted"/>
<name>A0AAU9JES1_9CILI</name>
<reference evidence="3" key="1">
    <citation type="submission" date="2021-09" db="EMBL/GenBank/DDBJ databases">
        <authorList>
            <consortium name="AG Swart"/>
            <person name="Singh M."/>
            <person name="Singh A."/>
            <person name="Seah K."/>
            <person name="Emmerich C."/>
        </authorList>
    </citation>
    <scope>NUCLEOTIDE SEQUENCE</scope>
    <source>
        <strain evidence="3">ATCC30299</strain>
    </source>
</reference>
<dbReference type="InterPro" id="IPR014020">
    <property type="entry name" value="Tensin_C2-dom"/>
</dbReference>
<dbReference type="EMBL" id="CAJZBQ010000032">
    <property type="protein sequence ID" value="CAG9322574.1"/>
    <property type="molecule type" value="Genomic_DNA"/>
</dbReference>
<dbReference type="InterPro" id="IPR029023">
    <property type="entry name" value="Tensin_phosphatase"/>
</dbReference>
<evidence type="ECO:0000259" key="1">
    <source>
        <dbReference type="PROSITE" id="PS51181"/>
    </source>
</evidence>
<comment type="caution">
    <text evidence="3">The sequence shown here is derived from an EMBL/GenBank/DDBJ whole genome shotgun (WGS) entry which is preliminary data.</text>
</comment>
<dbReference type="Proteomes" id="UP001162131">
    <property type="component" value="Unassembled WGS sequence"/>
</dbReference>
<accession>A0AAU9JES1</accession>
<dbReference type="SUPFAM" id="SSF49562">
    <property type="entry name" value="C2 domain (Calcium/lipid-binding domain, CaLB)"/>
    <property type="match status" value="1"/>
</dbReference>
<protein>
    <submittedName>
        <fullName evidence="3">Uncharacterized protein</fullName>
    </submittedName>
</protein>
<dbReference type="Gene3D" id="2.60.40.1110">
    <property type="match status" value="1"/>
</dbReference>
<dbReference type="AlphaFoldDB" id="A0AAU9JES1"/>
<feature type="domain" description="C2 tensin-type" evidence="2">
    <location>
        <begin position="196"/>
        <end position="320"/>
    </location>
</feature>
<dbReference type="PANTHER" id="PTHR45734:SF10">
    <property type="entry name" value="BLISTERY, ISOFORM A"/>
    <property type="match status" value="1"/>
</dbReference>
<evidence type="ECO:0000259" key="2">
    <source>
        <dbReference type="PROSITE" id="PS51182"/>
    </source>
</evidence>
<dbReference type="PANTHER" id="PTHR45734">
    <property type="entry name" value="TENSIN"/>
    <property type="match status" value="1"/>
</dbReference>
<feature type="domain" description="Phosphatase tensin-type" evidence="1">
    <location>
        <begin position="30"/>
        <end position="192"/>
    </location>
</feature>
<dbReference type="InterPro" id="IPR029021">
    <property type="entry name" value="Prot-tyrosine_phosphatase-like"/>
</dbReference>
<sequence>MSRLVSLFQKFNFIGSSVNEPDDDRDSIPVYTIKESLPQGTHLISDRILIIPFPDLHQRASISAYLNTFHGKKYMIWNISDKIYDTSHFGGQVLDFVFPGFPNPPLQVIFSIINSMNAWLNTDEENIIIIHGQNNKSRSIMLAACLLSWKHENISPIQGISEICHKINENEKIISPSQVRYLSYYHRILLGERPVTSKLHLHRIILNNIPSIEAGGIKPIIKIFQNKGLAYSSDSDNLQFFPSENLFISFDLDVEIEGDVLIVCKHLTEANKLLTTFKVMLHTAFANQNVLHIIRNEIDLACNDEKYSDYFAMDLFFDRIEEVGVEKSNHLWVSVERSRGIIREDAVEDKGEMDFMNKFSIGDIDEDSYETL</sequence>
<evidence type="ECO:0000313" key="3">
    <source>
        <dbReference type="EMBL" id="CAG9322574.1"/>
    </source>
</evidence>
<dbReference type="InterPro" id="IPR051484">
    <property type="entry name" value="Tensin_PTEN_phosphatase"/>
</dbReference>
<dbReference type="SMART" id="SM01326">
    <property type="entry name" value="PTEN_C2"/>
    <property type="match status" value="1"/>
</dbReference>
<gene>
    <name evidence="3" type="ORF">BSTOLATCC_MIC31700</name>
</gene>
<dbReference type="InterPro" id="IPR035892">
    <property type="entry name" value="C2_domain_sf"/>
</dbReference>
<dbReference type="SUPFAM" id="SSF52799">
    <property type="entry name" value="(Phosphotyrosine protein) phosphatases II"/>
    <property type="match status" value="1"/>
</dbReference>
<dbReference type="Pfam" id="PF10409">
    <property type="entry name" value="PTEN_C2"/>
    <property type="match status" value="1"/>
</dbReference>
<dbReference type="GO" id="GO:0005925">
    <property type="term" value="C:focal adhesion"/>
    <property type="evidence" value="ECO:0007669"/>
    <property type="project" value="TreeGrafter"/>
</dbReference>